<keyword evidence="1" id="KW-0479">Metal-binding</keyword>
<comment type="caution">
    <text evidence="4">The sequence shown here is derived from an EMBL/GenBank/DDBJ whole genome shotgun (WGS) entry which is preliminary data.</text>
</comment>
<dbReference type="PANTHER" id="PTHR45942">
    <property type="entry name" value="PROTEIN PHOSPATASE 3 REGULATORY SUBUNIT B ALPHA ISOFORM TYPE 1"/>
    <property type="match status" value="1"/>
</dbReference>
<dbReference type="AlphaFoldDB" id="A0A2G8JSA1"/>
<evidence type="ECO:0000259" key="3">
    <source>
        <dbReference type="PROSITE" id="PS50222"/>
    </source>
</evidence>
<reference evidence="4 5" key="1">
    <citation type="journal article" date="2017" name="PLoS Biol.">
        <title>The sea cucumber genome provides insights into morphological evolution and visceral regeneration.</title>
        <authorList>
            <person name="Zhang X."/>
            <person name="Sun L."/>
            <person name="Yuan J."/>
            <person name="Sun Y."/>
            <person name="Gao Y."/>
            <person name="Zhang L."/>
            <person name="Li S."/>
            <person name="Dai H."/>
            <person name="Hamel J.F."/>
            <person name="Liu C."/>
            <person name="Yu Y."/>
            <person name="Liu S."/>
            <person name="Lin W."/>
            <person name="Guo K."/>
            <person name="Jin S."/>
            <person name="Xu P."/>
            <person name="Storey K.B."/>
            <person name="Huan P."/>
            <person name="Zhang T."/>
            <person name="Zhou Y."/>
            <person name="Zhang J."/>
            <person name="Lin C."/>
            <person name="Li X."/>
            <person name="Xing L."/>
            <person name="Huo D."/>
            <person name="Sun M."/>
            <person name="Wang L."/>
            <person name="Mercier A."/>
            <person name="Li F."/>
            <person name="Yang H."/>
            <person name="Xiang J."/>
        </authorList>
    </citation>
    <scope>NUCLEOTIDE SEQUENCE [LARGE SCALE GENOMIC DNA]</scope>
    <source>
        <strain evidence="4">Shaxun</strain>
        <tissue evidence="4">Muscle</tissue>
    </source>
</reference>
<organism evidence="4 5">
    <name type="scientific">Stichopus japonicus</name>
    <name type="common">Sea cucumber</name>
    <dbReference type="NCBI Taxonomy" id="307972"/>
    <lineage>
        <taxon>Eukaryota</taxon>
        <taxon>Metazoa</taxon>
        <taxon>Echinodermata</taxon>
        <taxon>Eleutherozoa</taxon>
        <taxon>Echinozoa</taxon>
        <taxon>Holothuroidea</taxon>
        <taxon>Aspidochirotacea</taxon>
        <taxon>Aspidochirotida</taxon>
        <taxon>Stichopodidae</taxon>
        <taxon>Apostichopus</taxon>
    </lineage>
</organism>
<name>A0A2G8JSA1_STIJA</name>
<accession>A0A2G8JSA1</accession>
<keyword evidence="5" id="KW-1185">Reference proteome</keyword>
<dbReference type="Proteomes" id="UP000230750">
    <property type="component" value="Unassembled WGS sequence"/>
</dbReference>
<gene>
    <name evidence="4" type="ORF">BSL78_24513</name>
</gene>
<evidence type="ECO:0000313" key="5">
    <source>
        <dbReference type="Proteomes" id="UP000230750"/>
    </source>
</evidence>
<keyword evidence="2" id="KW-0677">Repeat</keyword>
<evidence type="ECO:0000256" key="2">
    <source>
        <dbReference type="ARBA" id="ARBA00022737"/>
    </source>
</evidence>
<dbReference type="SUPFAM" id="SSF47473">
    <property type="entry name" value="EF-hand"/>
    <property type="match status" value="1"/>
</dbReference>
<dbReference type="InterPro" id="IPR011992">
    <property type="entry name" value="EF-hand-dom_pair"/>
</dbReference>
<evidence type="ECO:0000256" key="1">
    <source>
        <dbReference type="ARBA" id="ARBA00022723"/>
    </source>
</evidence>
<feature type="domain" description="EF-hand" evidence="3">
    <location>
        <begin position="96"/>
        <end position="131"/>
    </location>
</feature>
<dbReference type="OrthoDB" id="114727at2759"/>
<sequence length="183" mass="21108">MGNQVATLTPEKVKELEEKTHFDEKEIKLLLQRYANYDTSPNGSGGIPIDVLLNSPELSGSPFARRLTWSYLKDGKRKIHPESYMLLLSVLSSKATFQEKSKALFQSLDIHNEGHVRFDEFFRLFKSIFNPALSDAQIVAFVQRVLQRDDLDEKGIMGYQDFIKFVRPQELHEKMTIDLRLST</sequence>
<dbReference type="PROSITE" id="PS50222">
    <property type="entry name" value="EF_HAND_2"/>
    <property type="match status" value="1"/>
</dbReference>
<dbReference type="InterPro" id="IPR002048">
    <property type="entry name" value="EF_hand_dom"/>
</dbReference>
<protein>
    <recommendedName>
        <fullName evidence="3">EF-hand domain-containing protein</fullName>
    </recommendedName>
</protein>
<dbReference type="EMBL" id="MRZV01001332">
    <property type="protein sequence ID" value="PIK38642.1"/>
    <property type="molecule type" value="Genomic_DNA"/>
</dbReference>
<proteinExistence type="predicted"/>
<evidence type="ECO:0000313" key="4">
    <source>
        <dbReference type="EMBL" id="PIK38642.1"/>
    </source>
</evidence>
<dbReference type="GO" id="GO:0005509">
    <property type="term" value="F:calcium ion binding"/>
    <property type="evidence" value="ECO:0007669"/>
    <property type="project" value="InterPro"/>
</dbReference>
<dbReference type="STRING" id="307972.A0A2G8JSA1"/>
<dbReference type="Gene3D" id="1.10.238.10">
    <property type="entry name" value="EF-hand"/>
    <property type="match status" value="1"/>
</dbReference>